<accession>A0A6A6F8X9</accession>
<feature type="non-terminal residue" evidence="1">
    <location>
        <position position="52"/>
    </location>
</feature>
<proteinExistence type="predicted"/>
<keyword evidence="2" id="KW-1185">Reference proteome</keyword>
<dbReference type="Proteomes" id="UP000799539">
    <property type="component" value="Unassembled WGS sequence"/>
</dbReference>
<gene>
    <name evidence="1" type="ORF">CERZMDRAFT_91251</name>
</gene>
<protein>
    <submittedName>
        <fullName evidence="1">Uncharacterized protein</fullName>
    </submittedName>
</protein>
<evidence type="ECO:0000313" key="2">
    <source>
        <dbReference type="Proteomes" id="UP000799539"/>
    </source>
</evidence>
<evidence type="ECO:0000313" key="1">
    <source>
        <dbReference type="EMBL" id="KAF2209854.1"/>
    </source>
</evidence>
<sequence length="52" mass="5835">MNRLSAGTRRTPSRRNVSTGMLVILCSRAIELQIRSPVAEARQARKLVTQQL</sequence>
<reference evidence="1" key="1">
    <citation type="journal article" date="2020" name="Stud. Mycol.">
        <title>101 Dothideomycetes genomes: a test case for predicting lifestyles and emergence of pathogens.</title>
        <authorList>
            <person name="Haridas S."/>
            <person name="Albert R."/>
            <person name="Binder M."/>
            <person name="Bloem J."/>
            <person name="Labutti K."/>
            <person name="Salamov A."/>
            <person name="Andreopoulos B."/>
            <person name="Baker S."/>
            <person name="Barry K."/>
            <person name="Bills G."/>
            <person name="Bluhm B."/>
            <person name="Cannon C."/>
            <person name="Castanera R."/>
            <person name="Culley D."/>
            <person name="Daum C."/>
            <person name="Ezra D."/>
            <person name="Gonzalez J."/>
            <person name="Henrissat B."/>
            <person name="Kuo A."/>
            <person name="Liang C."/>
            <person name="Lipzen A."/>
            <person name="Lutzoni F."/>
            <person name="Magnuson J."/>
            <person name="Mondo S."/>
            <person name="Nolan M."/>
            <person name="Ohm R."/>
            <person name="Pangilinan J."/>
            <person name="Park H.-J."/>
            <person name="Ramirez L."/>
            <person name="Alfaro M."/>
            <person name="Sun H."/>
            <person name="Tritt A."/>
            <person name="Yoshinaga Y."/>
            <person name="Zwiers L.-H."/>
            <person name="Turgeon B."/>
            <person name="Goodwin S."/>
            <person name="Spatafora J."/>
            <person name="Crous P."/>
            <person name="Grigoriev I."/>
        </authorList>
    </citation>
    <scope>NUCLEOTIDE SEQUENCE</scope>
    <source>
        <strain evidence="1">SCOH1-5</strain>
    </source>
</reference>
<dbReference type="AlphaFoldDB" id="A0A6A6F8X9"/>
<dbReference type="EMBL" id="ML992684">
    <property type="protein sequence ID" value="KAF2209854.1"/>
    <property type="molecule type" value="Genomic_DNA"/>
</dbReference>
<organism evidence="1 2">
    <name type="scientific">Cercospora zeae-maydis SCOH1-5</name>
    <dbReference type="NCBI Taxonomy" id="717836"/>
    <lineage>
        <taxon>Eukaryota</taxon>
        <taxon>Fungi</taxon>
        <taxon>Dikarya</taxon>
        <taxon>Ascomycota</taxon>
        <taxon>Pezizomycotina</taxon>
        <taxon>Dothideomycetes</taxon>
        <taxon>Dothideomycetidae</taxon>
        <taxon>Mycosphaerellales</taxon>
        <taxon>Mycosphaerellaceae</taxon>
        <taxon>Cercospora</taxon>
    </lineage>
</organism>
<name>A0A6A6F8X9_9PEZI</name>